<dbReference type="AlphaFoldDB" id="A0A6J8AIC8"/>
<organism evidence="6 7">
    <name type="scientific">Mytilus coruscus</name>
    <name type="common">Sea mussel</name>
    <dbReference type="NCBI Taxonomy" id="42192"/>
    <lineage>
        <taxon>Eukaryota</taxon>
        <taxon>Metazoa</taxon>
        <taxon>Spiralia</taxon>
        <taxon>Lophotrochozoa</taxon>
        <taxon>Mollusca</taxon>
        <taxon>Bivalvia</taxon>
        <taxon>Autobranchia</taxon>
        <taxon>Pteriomorphia</taxon>
        <taxon>Mytilida</taxon>
        <taxon>Mytiloidea</taxon>
        <taxon>Mytilidae</taxon>
        <taxon>Mytilinae</taxon>
        <taxon>Mytilus</taxon>
    </lineage>
</organism>
<evidence type="ECO:0000256" key="1">
    <source>
        <dbReference type="ARBA" id="ARBA00004123"/>
    </source>
</evidence>
<dbReference type="Gene3D" id="1.10.10.60">
    <property type="entry name" value="Homeodomain-like"/>
    <property type="match status" value="1"/>
</dbReference>
<dbReference type="SUPFAM" id="SSF46689">
    <property type="entry name" value="Homeodomain-like"/>
    <property type="match status" value="1"/>
</dbReference>
<feature type="region of interest" description="Disordered" evidence="4">
    <location>
        <begin position="85"/>
        <end position="119"/>
    </location>
</feature>
<comment type="subcellular location">
    <subcellularLocation>
        <location evidence="1 2 3">Nucleus</location>
    </subcellularLocation>
</comment>
<keyword evidence="2 3" id="KW-0238">DNA-binding</keyword>
<dbReference type="GO" id="GO:0003677">
    <property type="term" value="F:DNA binding"/>
    <property type="evidence" value="ECO:0007669"/>
    <property type="project" value="UniProtKB-UniRule"/>
</dbReference>
<evidence type="ECO:0000256" key="4">
    <source>
        <dbReference type="SAM" id="MobiDB-lite"/>
    </source>
</evidence>
<gene>
    <name evidence="6" type="ORF">MCOR_8171</name>
</gene>
<dbReference type="Proteomes" id="UP000507470">
    <property type="component" value="Unassembled WGS sequence"/>
</dbReference>
<evidence type="ECO:0000256" key="2">
    <source>
        <dbReference type="PROSITE-ProRule" id="PRU00108"/>
    </source>
</evidence>
<dbReference type="EMBL" id="CACVKT020001498">
    <property type="protein sequence ID" value="CAC5368695.1"/>
    <property type="molecule type" value="Genomic_DNA"/>
</dbReference>
<evidence type="ECO:0000313" key="7">
    <source>
        <dbReference type="Proteomes" id="UP000507470"/>
    </source>
</evidence>
<keyword evidence="7" id="KW-1185">Reference proteome</keyword>
<dbReference type="GO" id="GO:0005634">
    <property type="term" value="C:nucleus"/>
    <property type="evidence" value="ECO:0007669"/>
    <property type="project" value="UniProtKB-SubCell"/>
</dbReference>
<reference evidence="6 7" key="1">
    <citation type="submission" date="2020-06" db="EMBL/GenBank/DDBJ databases">
        <authorList>
            <person name="Li R."/>
            <person name="Bekaert M."/>
        </authorList>
    </citation>
    <scope>NUCLEOTIDE SEQUENCE [LARGE SCALE GENOMIC DNA]</scope>
    <source>
        <strain evidence="7">wild</strain>
    </source>
</reference>
<dbReference type="PROSITE" id="PS50071">
    <property type="entry name" value="HOMEOBOX_2"/>
    <property type="match status" value="1"/>
</dbReference>
<sequence length="228" mass="26157">MEIPQRNVQTKMSFSIEELAKSSRLPESLHTNAIVSHIHEVALPYNSISQSPTEDITLRLSMPIYTIGQRSQNKRKWLDDSVFSDESISSSNSTSRDCTSSGSCSDDSETSINPPKKKARTTFTNSQLLELERYYSNSKYLQIEDRPLLAKKLKLSQHKVKWWFQNRRMKEKRHIKSTSYNSSSDLTQFVGVGKPCPRTTKTGFQHQKYSFSVFPSPILGYSNQLYSQ</sequence>
<dbReference type="PANTHER" id="PTHR24333:SF5">
    <property type="entry name" value="VENT HOMEOBOX"/>
    <property type="match status" value="1"/>
</dbReference>
<dbReference type="SMART" id="SM00389">
    <property type="entry name" value="HOX"/>
    <property type="match status" value="1"/>
</dbReference>
<dbReference type="PANTHER" id="PTHR24333">
    <property type="entry name" value="HOMEO BOX HB9 LIKE A-RELATED"/>
    <property type="match status" value="1"/>
</dbReference>
<dbReference type="InterPro" id="IPR009057">
    <property type="entry name" value="Homeodomain-like_sf"/>
</dbReference>
<dbReference type="CDD" id="cd00086">
    <property type="entry name" value="homeodomain"/>
    <property type="match status" value="1"/>
</dbReference>
<evidence type="ECO:0000256" key="3">
    <source>
        <dbReference type="RuleBase" id="RU000682"/>
    </source>
</evidence>
<dbReference type="InterPro" id="IPR001356">
    <property type="entry name" value="HD"/>
</dbReference>
<protein>
    <recommendedName>
        <fullName evidence="5">Homeobox domain-containing protein</fullName>
    </recommendedName>
</protein>
<dbReference type="Pfam" id="PF00046">
    <property type="entry name" value="Homeodomain"/>
    <property type="match status" value="1"/>
</dbReference>
<keyword evidence="2 3" id="KW-0371">Homeobox</keyword>
<feature type="domain" description="Homeobox" evidence="5">
    <location>
        <begin position="114"/>
        <end position="174"/>
    </location>
</feature>
<keyword evidence="2 3" id="KW-0539">Nucleus</keyword>
<proteinExistence type="predicted"/>
<evidence type="ECO:0000313" key="6">
    <source>
        <dbReference type="EMBL" id="CAC5368695.1"/>
    </source>
</evidence>
<dbReference type="InterPro" id="IPR050848">
    <property type="entry name" value="Homeobox_TF"/>
</dbReference>
<evidence type="ECO:0000259" key="5">
    <source>
        <dbReference type="PROSITE" id="PS50071"/>
    </source>
</evidence>
<name>A0A6J8AIC8_MYTCO</name>
<accession>A0A6J8AIC8</accession>
<feature type="DNA-binding region" description="Homeobox" evidence="2">
    <location>
        <begin position="116"/>
        <end position="175"/>
    </location>
</feature>
<dbReference type="OrthoDB" id="6268633at2759"/>
<feature type="compositionally biased region" description="Low complexity" evidence="4">
    <location>
        <begin position="85"/>
        <end position="105"/>
    </location>
</feature>